<dbReference type="EMBL" id="PRDW01000005">
    <property type="protein sequence ID" value="PPB83940.1"/>
    <property type="molecule type" value="Genomic_DNA"/>
</dbReference>
<dbReference type="InterPro" id="IPR001810">
    <property type="entry name" value="F-box_dom"/>
</dbReference>
<feature type="region of interest" description="Disordered" evidence="1">
    <location>
        <begin position="23"/>
        <end position="51"/>
    </location>
</feature>
<gene>
    <name evidence="3" type="ORF">B0O95_105123</name>
</gene>
<organism evidence="3 4">
    <name type="scientific">Mycetohabitans endofungorum</name>
    <dbReference type="NCBI Taxonomy" id="417203"/>
    <lineage>
        <taxon>Bacteria</taxon>
        <taxon>Pseudomonadati</taxon>
        <taxon>Pseudomonadota</taxon>
        <taxon>Betaproteobacteria</taxon>
        <taxon>Burkholderiales</taxon>
        <taxon>Burkholderiaceae</taxon>
        <taxon>Mycetohabitans</taxon>
    </lineage>
</organism>
<sequence length="510" mass="57276">MDFDPNAASHSAQVALYAMESRQAGHHAAAAPPHSPKSAAAESARMSQHPTTGLLASATNSLTDGLATGRTSRPTTYHDLPPEVLQQVADHVPFDDIGNLSAVDKQTYHVLRERWLSRRCWQRAKAARNVPLSPLESRDDPGMNVLDLASMQQLLTEIERIRVEPALRAEPLKALWPAIRAMRWEQQQAAFEQVFEAAGRVPRQGLQIQNDMIRAIHQFSRSQPRCNVYEFVYGLYKFVYAQAERRSAEQGSTWAAVASLLGCLDNDASQSWYEGEYQAFLGRLPALHTAEQADLIAELAILLPHVFRHGSDKGAKTAQYYETLLAWVRRLPPSYQGAPIGALARSIRLLPDAHRPMHYANLRHLTLSLPDHQLDSALRCLPFGLTALPPAQYAHELSLLDPVFQRVLPTQRAPVALGLLKSTKDFNETLSKQIWQCALRLLESGDETDVQSVLKDMQQVMSSLPLQHLEDARIEIRAFVDRTRFSEATRQELLDYSNPNVLWVIPERVY</sequence>
<name>A0A2P5KB66_9BURK</name>
<accession>A0A2P5KB66</accession>
<comment type="caution">
    <text evidence="3">The sequence shown here is derived from an EMBL/GenBank/DDBJ whole genome shotgun (WGS) entry which is preliminary data.</text>
</comment>
<evidence type="ECO:0000259" key="2">
    <source>
        <dbReference type="PROSITE" id="PS50181"/>
    </source>
</evidence>
<feature type="compositionally biased region" description="Low complexity" evidence="1">
    <location>
        <begin position="26"/>
        <end position="44"/>
    </location>
</feature>
<dbReference type="InterPro" id="IPR036047">
    <property type="entry name" value="F-box-like_dom_sf"/>
</dbReference>
<protein>
    <recommendedName>
        <fullName evidence="2">F-box domain-containing protein</fullName>
    </recommendedName>
</protein>
<dbReference type="SUPFAM" id="SSF81383">
    <property type="entry name" value="F-box domain"/>
    <property type="match status" value="1"/>
</dbReference>
<dbReference type="AlphaFoldDB" id="A0A2P5KB66"/>
<evidence type="ECO:0000256" key="1">
    <source>
        <dbReference type="SAM" id="MobiDB-lite"/>
    </source>
</evidence>
<keyword evidence="4" id="KW-1185">Reference proteome</keyword>
<evidence type="ECO:0000313" key="3">
    <source>
        <dbReference type="EMBL" id="PPB83940.1"/>
    </source>
</evidence>
<dbReference type="PROSITE" id="PS50181">
    <property type="entry name" value="FBOX"/>
    <property type="match status" value="1"/>
</dbReference>
<reference evidence="3 4" key="1">
    <citation type="submission" date="2018-01" db="EMBL/GenBank/DDBJ databases">
        <title>Genomic Encyclopedia of Type Strains, Phase III (KMG-III): the genomes of soil and plant-associated and newly described type strains.</title>
        <authorList>
            <person name="Whitman W."/>
        </authorList>
    </citation>
    <scope>NUCLEOTIDE SEQUENCE [LARGE SCALE GENOMIC DNA]</scope>
    <source>
        <strain evidence="3 4">HKI456</strain>
    </source>
</reference>
<dbReference type="OrthoDB" id="9125788at2"/>
<proteinExistence type="predicted"/>
<evidence type="ECO:0000313" key="4">
    <source>
        <dbReference type="Proteomes" id="UP000243096"/>
    </source>
</evidence>
<feature type="domain" description="F-box" evidence="2">
    <location>
        <begin position="74"/>
        <end position="124"/>
    </location>
</feature>
<dbReference type="Proteomes" id="UP000243096">
    <property type="component" value="Unassembled WGS sequence"/>
</dbReference>